<sequence>MDAKRKYTRLVEKVKHDLESDEAFFKKIKERNRNQEKYKELWEKVNIDEVVKKFAPGSEPIINENGKIIFKTPNSNIQVVAEATIGSVRIQDLTMEEGREYLDLNGNRMNNITENGKTRGLPKKEYELKTHFRIKKLNEM</sequence>
<dbReference type="RefSeq" id="WP_106197622.1">
    <property type="nucleotide sequence ID" value="NZ_JAXEIU010000011.1"/>
</dbReference>
<reference evidence="1 2" key="1">
    <citation type="submission" date="2018-05" db="EMBL/GenBank/DDBJ databases">
        <title>Animal gut microbial communities from fecal samples from Wisconsin, USA.</title>
        <authorList>
            <person name="Neumann A."/>
        </authorList>
    </citation>
    <scope>NUCLEOTIDE SEQUENCE [LARGE SCALE GENOMIC DNA]</scope>
    <source>
        <strain evidence="1 2">UWS4</strain>
    </source>
</reference>
<name>A0ABX5LN82_9BACT</name>
<organism evidence="1 2">
    <name type="scientific">Hallerella porci</name>
    <dbReference type="NCBI Taxonomy" id="1945871"/>
    <lineage>
        <taxon>Bacteria</taxon>
        <taxon>Pseudomonadati</taxon>
        <taxon>Fibrobacterota</taxon>
        <taxon>Fibrobacteria</taxon>
        <taxon>Fibrobacterales</taxon>
        <taxon>Fibrobacteraceae</taxon>
        <taxon>Hallerella</taxon>
    </lineage>
</organism>
<gene>
    <name evidence="1" type="ORF">B0H50_10237</name>
</gene>
<keyword evidence="2" id="KW-1185">Reference proteome</keyword>
<evidence type="ECO:0000313" key="1">
    <source>
        <dbReference type="EMBL" id="PWL03866.1"/>
    </source>
</evidence>
<dbReference type="EMBL" id="QGHD01000002">
    <property type="protein sequence ID" value="PWL03866.1"/>
    <property type="molecule type" value="Genomic_DNA"/>
</dbReference>
<proteinExistence type="predicted"/>
<accession>A0ABX5LN82</accession>
<evidence type="ECO:0000313" key="2">
    <source>
        <dbReference type="Proteomes" id="UP000245523"/>
    </source>
</evidence>
<dbReference type="Proteomes" id="UP000245523">
    <property type="component" value="Unassembled WGS sequence"/>
</dbReference>
<comment type="caution">
    <text evidence="1">The sequence shown here is derived from an EMBL/GenBank/DDBJ whole genome shotgun (WGS) entry which is preliminary data.</text>
</comment>
<protein>
    <submittedName>
        <fullName evidence="1">Uncharacterized protein</fullName>
    </submittedName>
</protein>